<dbReference type="Gene3D" id="3.20.20.70">
    <property type="entry name" value="Aldolase class I"/>
    <property type="match status" value="1"/>
</dbReference>
<dbReference type="PANTHER" id="PTHR42836:SF1">
    <property type="entry name" value="7-CARBOXY-7-DEAZAGUANINE SYNTHASE"/>
    <property type="match status" value="1"/>
</dbReference>
<evidence type="ECO:0000256" key="2">
    <source>
        <dbReference type="ARBA" id="ARBA00022691"/>
    </source>
</evidence>
<keyword evidence="3" id="KW-0479">Metal-binding</keyword>
<accession>A0A485LZ89</accession>
<evidence type="ECO:0000256" key="4">
    <source>
        <dbReference type="ARBA" id="ARBA00022842"/>
    </source>
</evidence>
<keyword evidence="1" id="KW-0004">4Fe-4S</keyword>
<dbReference type="GO" id="GO:0046872">
    <property type="term" value="F:metal ion binding"/>
    <property type="evidence" value="ECO:0007669"/>
    <property type="project" value="UniProtKB-KW"/>
</dbReference>
<evidence type="ECO:0000256" key="6">
    <source>
        <dbReference type="ARBA" id="ARBA00023014"/>
    </source>
</evidence>
<dbReference type="PIRSF" id="PIRSF000370">
    <property type="entry name" value="QueE"/>
    <property type="match status" value="1"/>
</dbReference>
<evidence type="ECO:0000256" key="5">
    <source>
        <dbReference type="ARBA" id="ARBA00023004"/>
    </source>
</evidence>
<dbReference type="SFLD" id="SFLDS00029">
    <property type="entry name" value="Radical_SAM"/>
    <property type="match status" value="1"/>
</dbReference>
<dbReference type="InterPro" id="IPR007197">
    <property type="entry name" value="rSAM"/>
</dbReference>
<dbReference type="PANTHER" id="PTHR42836">
    <property type="entry name" value="7-CARBOXY-7-DEAZAGUANINE SYNTHASE"/>
    <property type="match status" value="1"/>
</dbReference>
<proteinExistence type="inferred from homology"/>
<evidence type="ECO:0000256" key="3">
    <source>
        <dbReference type="ARBA" id="ARBA00022723"/>
    </source>
</evidence>
<dbReference type="EMBL" id="CAADRM010000091">
    <property type="protein sequence ID" value="VFU14421.1"/>
    <property type="molecule type" value="Genomic_DNA"/>
</dbReference>
<dbReference type="HAMAP" id="MF_00917">
    <property type="entry name" value="QueE"/>
    <property type="match status" value="1"/>
</dbReference>
<keyword evidence="7 8" id="KW-0456">Lyase</keyword>
<dbReference type="GO" id="GO:0051539">
    <property type="term" value="F:4 iron, 4 sulfur cluster binding"/>
    <property type="evidence" value="ECO:0007669"/>
    <property type="project" value="UniProtKB-KW"/>
</dbReference>
<dbReference type="EC" id="4.3.99.3" evidence="8"/>
<dbReference type="InterPro" id="IPR013785">
    <property type="entry name" value="Aldolase_TIM"/>
</dbReference>
<keyword evidence="5" id="KW-0408">Iron</keyword>
<keyword evidence="2" id="KW-0949">S-adenosyl-L-methionine</keyword>
<dbReference type="InterPro" id="IPR058240">
    <property type="entry name" value="rSAM_sf"/>
</dbReference>
<dbReference type="GO" id="GO:0016829">
    <property type="term" value="F:lyase activity"/>
    <property type="evidence" value="ECO:0007669"/>
    <property type="project" value="UniProtKB-KW"/>
</dbReference>
<protein>
    <submittedName>
        <fullName evidence="8">7-carboxy-7-deazaguanine synthase</fullName>
        <ecNumber evidence="8">4.3.99.3</ecNumber>
    </submittedName>
</protein>
<dbReference type="SUPFAM" id="SSF102114">
    <property type="entry name" value="Radical SAM enzymes"/>
    <property type="match status" value="1"/>
</dbReference>
<organism evidence="8">
    <name type="scientific">anaerobic digester metagenome</name>
    <dbReference type="NCBI Taxonomy" id="1263854"/>
    <lineage>
        <taxon>unclassified sequences</taxon>
        <taxon>metagenomes</taxon>
        <taxon>ecological metagenomes</taxon>
    </lineage>
</organism>
<name>A0A485LZ89_9ZZZZ</name>
<evidence type="ECO:0000256" key="7">
    <source>
        <dbReference type="ARBA" id="ARBA00023239"/>
    </source>
</evidence>
<evidence type="ECO:0000256" key="1">
    <source>
        <dbReference type="ARBA" id="ARBA00022485"/>
    </source>
</evidence>
<reference evidence="8" key="1">
    <citation type="submission" date="2019-03" db="EMBL/GenBank/DDBJ databases">
        <authorList>
            <person name="Hao L."/>
        </authorList>
    </citation>
    <scope>NUCLEOTIDE SEQUENCE</scope>
</reference>
<gene>
    <name evidence="8" type="primary">queE</name>
    <name evidence="8" type="ORF">SCFA_290006</name>
</gene>
<evidence type="ECO:0000313" key="8">
    <source>
        <dbReference type="EMBL" id="VFU14421.1"/>
    </source>
</evidence>
<dbReference type="AlphaFoldDB" id="A0A485LZ89"/>
<keyword evidence="4" id="KW-0460">Magnesium</keyword>
<sequence length="220" mass="24650">MKTTGEPPANTVLISELFFSLQGEGPWAGLPAVFIRLAGCVEPLCPWCDTAYAWSGGERIDTERILETVRSHPCRRVVITGGEPFLQWNSGLEDLHRSLASQKYQIQYETSGKVNIPSVPDALVVCSPKHVDGAWRFEEANLGAVDVFKFVAGGVDWFERIDAFIARYGIEPEKVCIMPLGATRDEQIRNMGPVFTYCRQRGYRMSPRLHILAFDTKRGI</sequence>
<keyword evidence="6" id="KW-0411">Iron-sulfur</keyword>
<dbReference type="InterPro" id="IPR024924">
    <property type="entry name" value="7-CO-7-deazaguanine_synth-like"/>
</dbReference>